<dbReference type="PANTHER" id="PTHR24221:SF654">
    <property type="entry name" value="ATP-BINDING CASSETTE SUB-FAMILY B MEMBER 6"/>
    <property type="match status" value="1"/>
</dbReference>
<reference evidence="12 13" key="1">
    <citation type="submission" date="2017-04" db="EMBL/GenBank/DDBJ databases">
        <authorList>
            <person name="Afonso C.L."/>
            <person name="Miller P.J."/>
            <person name="Scott M.A."/>
            <person name="Spackman E."/>
            <person name="Goraichik I."/>
            <person name="Dimitrov K.M."/>
            <person name="Suarez D.L."/>
            <person name="Swayne D.E."/>
        </authorList>
    </citation>
    <scope>NUCLEOTIDE SEQUENCE [LARGE SCALE GENOMIC DNA]</scope>
    <source>
        <strain evidence="12 13">DSM 23236</strain>
    </source>
</reference>
<feature type="transmembrane region" description="Helical" evidence="9">
    <location>
        <begin position="123"/>
        <end position="142"/>
    </location>
</feature>
<evidence type="ECO:0000259" key="11">
    <source>
        <dbReference type="PROSITE" id="PS50929"/>
    </source>
</evidence>
<dbReference type="PROSITE" id="PS50929">
    <property type="entry name" value="ABC_TM1F"/>
    <property type="match status" value="1"/>
</dbReference>
<name>A0A1W1XEP1_9NEIS</name>
<dbReference type="SMART" id="SM00382">
    <property type="entry name" value="AAA"/>
    <property type="match status" value="1"/>
</dbReference>
<feature type="domain" description="ABC transmembrane type-1" evidence="11">
    <location>
        <begin position="14"/>
        <end position="290"/>
    </location>
</feature>
<dbReference type="SUPFAM" id="SSF90123">
    <property type="entry name" value="ABC transporter transmembrane region"/>
    <property type="match status" value="1"/>
</dbReference>
<keyword evidence="7 9" id="KW-0472">Membrane</keyword>
<comment type="subcellular location">
    <subcellularLocation>
        <location evidence="1">Cell membrane</location>
        <topology evidence="1">Multi-pass membrane protein</topology>
    </subcellularLocation>
</comment>
<dbReference type="PANTHER" id="PTHR24221">
    <property type="entry name" value="ATP-BINDING CASSETTE SUB-FAMILY B"/>
    <property type="match status" value="1"/>
</dbReference>
<dbReference type="InterPro" id="IPR005898">
    <property type="entry name" value="Cyc_pep_transpt_SyrD/YojI"/>
</dbReference>
<dbReference type="InterPro" id="IPR011527">
    <property type="entry name" value="ABC1_TM_dom"/>
</dbReference>
<dbReference type="STRING" id="1121001.SAMN02745857_01404"/>
<evidence type="ECO:0000256" key="1">
    <source>
        <dbReference type="ARBA" id="ARBA00004651"/>
    </source>
</evidence>
<keyword evidence="5 12" id="KW-0067">ATP-binding</keyword>
<evidence type="ECO:0000313" key="13">
    <source>
        <dbReference type="Proteomes" id="UP000192761"/>
    </source>
</evidence>
<proteinExistence type="predicted"/>
<dbReference type="Gene3D" id="3.40.50.300">
    <property type="entry name" value="P-loop containing nucleotide triphosphate hydrolases"/>
    <property type="match status" value="1"/>
</dbReference>
<dbReference type="InterPro" id="IPR036640">
    <property type="entry name" value="ABC1_TM_sf"/>
</dbReference>
<dbReference type="InterPro" id="IPR003439">
    <property type="entry name" value="ABC_transporter-like_ATP-bd"/>
</dbReference>
<dbReference type="GO" id="GO:0034040">
    <property type="term" value="F:ATPase-coupled lipid transmembrane transporter activity"/>
    <property type="evidence" value="ECO:0007669"/>
    <property type="project" value="TreeGrafter"/>
</dbReference>
<dbReference type="GO" id="GO:0016887">
    <property type="term" value="F:ATP hydrolysis activity"/>
    <property type="evidence" value="ECO:0007669"/>
    <property type="project" value="InterPro"/>
</dbReference>
<feature type="transmembrane region" description="Helical" evidence="9">
    <location>
        <begin position="230"/>
        <end position="249"/>
    </location>
</feature>
<protein>
    <submittedName>
        <fullName evidence="12">Putative ATP-binding cassette transporter</fullName>
    </submittedName>
</protein>
<dbReference type="Proteomes" id="UP000192761">
    <property type="component" value="Unassembled WGS sequence"/>
</dbReference>
<keyword evidence="6 9" id="KW-1133">Transmembrane helix</keyword>
<evidence type="ECO:0000256" key="7">
    <source>
        <dbReference type="ARBA" id="ARBA00023136"/>
    </source>
</evidence>
<keyword evidence="13" id="KW-1185">Reference proteome</keyword>
<evidence type="ECO:0000259" key="10">
    <source>
        <dbReference type="PROSITE" id="PS50893"/>
    </source>
</evidence>
<dbReference type="Gene3D" id="1.20.1560.10">
    <property type="entry name" value="ABC transporter type 1, transmembrane domain"/>
    <property type="match status" value="1"/>
</dbReference>
<evidence type="ECO:0000256" key="5">
    <source>
        <dbReference type="ARBA" id="ARBA00022840"/>
    </source>
</evidence>
<evidence type="ECO:0000313" key="12">
    <source>
        <dbReference type="EMBL" id="SMC22389.1"/>
    </source>
</evidence>
<dbReference type="InterPro" id="IPR039421">
    <property type="entry name" value="Type_1_exporter"/>
</dbReference>
<evidence type="ECO:0000256" key="6">
    <source>
        <dbReference type="ARBA" id="ARBA00022989"/>
    </source>
</evidence>
<evidence type="ECO:0000256" key="2">
    <source>
        <dbReference type="ARBA" id="ARBA00022475"/>
    </source>
</evidence>
<dbReference type="Pfam" id="PF00005">
    <property type="entry name" value="ABC_tran"/>
    <property type="match status" value="1"/>
</dbReference>
<dbReference type="GO" id="GO:0140359">
    <property type="term" value="F:ABC-type transporter activity"/>
    <property type="evidence" value="ECO:0007669"/>
    <property type="project" value="InterPro"/>
</dbReference>
<dbReference type="GO" id="GO:1904680">
    <property type="term" value="F:peptide transmembrane transporter activity"/>
    <property type="evidence" value="ECO:0007669"/>
    <property type="project" value="InterPro"/>
</dbReference>
<dbReference type="GO" id="GO:0005524">
    <property type="term" value="F:ATP binding"/>
    <property type="evidence" value="ECO:0007669"/>
    <property type="project" value="UniProtKB-KW"/>
</dbReference>
<evidence type="ECO:0000256" key="3">
    <source>
        <dbReference type="ARBA" id="ARBA00022692"/>
    </source>
</evidence>
<accession>A0A1W1XEP1</accession>
<dbReference type="NCBIfam" id="TIGR01194">
    <property type="entry name" value="cyc_pep_trnsptr"/>
    <property type="match status" value="1"/>
</dbReference>
<evidence type="ECO:0000256" key="9">
    <source>
        <dbReference type="SAM" id="Phobius"/>
    </source>
</evidence>
<evidence type="ECO:0000256" key="4">
    <source>
        <dbReference type="ARBA" id="ARBA00022741"/>
    </source>
</evidence>
<organism evidence="12 13">
    <name type="scientific">Andreprevotia lacus DSM 23236</name>
    <dbReference type="NCBI Taxonomy" id="1121001"/>
    <lineage>
        <taxon>Bacteria</taxon>
        <taxon>Pseudomonadati</taxon>
        <taxon>Pseudomonadota</taxon>
        <taxon>Betaproteobacteria</taxon>
        <taxon>Neisseriales</taxon>
        <taxon>Chitinibacteraceae</taxon>
        <taxon>Andreprevotia</taxon>
    </lineage>
</organism>
<dbReference type="GO" id="GO:0015833">
    <property type="term" value="P:peptide transport"/>
    <property type="evidence" value="ECO:0007669"/>
    <property type="project" value="InterPro"/>
</dbReference>
<sequence length="560" mass="62105">MQMIKQLVKQSWPLMLLATATGIISGFSGASLVKLISDGVTSQHASVVMAGQFFALCAVFLGTKLVSEFVLMSLTQEAVHKIRLDLSRKLIATPVKKLQQLGQPQLLAIMTNDIATLVQALQMLPPAFGNLVVITGCLAYMFWLSWQLALITTVSLAAGLVAYQLAERAPLRHMFGLREQMDVLYRNFRGLIEGSRELQLNMARGKQFVEQVIAPDSLAFKTLYLQTMRVYALISNLNNILFYLLIGLLVFVVPIWFKINAGLLTTFVLVLLFLMRPINDLLYAVPVIRQAGFSAAKIDQLDGALSAGSIDLNASAFKSPHKRSLVLKGIAHHYPAPTEDRQFMLGPVDLCMEEGEIIFIVGGNGSGKTTLAMLILGLYEPETGEISLNGQTVTEQNIVEYRQNFSAVFADFHLFEQLLEVDRDGMSERAMHYIQQLGMAHKVSITDGKFSTLNLSTGQRKRLALVSAYLEDRPIYLFDEWAADQDPVFKKIFYTELLPDLKRRGKTVLVITHDDAYFPCADRVVKLQDGHLHSITGKPQGVSNVGADTQTDHPHAASML</sequence>
<feature type="transmembrane region" description="Helical" evidence="9">
    <location>
        <begin position="53"/>
        <end position="74"/>
    </location>
</feature>
<dbReference type="SUPFAM" id="SSF52540">
    <property type="entry name" value="P-loop containing nucleoside triphosphate hydrolases"/>
    <property type="match status" value="1"/>
</dbReference>
<dbReference type="GO" id="GO:0005886">
    <property type="term" value="C:plasma membrane"/>
    <property type="evidence" value="ECO:0007669"/>
    <property type="project" value="UniProtKB-SubCell"/>
</dbReference>
<feature type="compositionally biased region" description="Basic and acidic residues" evidence="8">
    <location>
        <begin position="550"/>
        <end position="560"/>
    </location>
</feature>
<feature type="transmembrane region" description="Helical" evidence="9">
    <location>
        <begin position="255"/>
        <end position="274"/>
    </location>
</feature>
<dbReference type="EMBL" id="FWXD01000006">
    <property type="protein sequence ID" value="SMC22389.1"/>
    <property type="molecule type" value="Genomic_DNA"/>
</dbReference>
<dbReference type="AlphaFoldDB" id="A0A1W1XEP1"/>
<feature type="region of interest" description="Disordered" evidence="8">
    <location>
        <begin position="538"/>
        <end position="560"/>
    </location>
</feature>
<feature type="transmembrane region" description="Helical" evidence="9">
    <location>
        <begin position="12"/>
        <end position="33"/>
    </location>
</feature>
<dbReference type="CDD" id="cd03228">
    <property type="entry name" value="ABCC_MRP_Like"/>
    <property type="match status" value="1"/>
</dbReference>
<dbReference type="InterPro" id="IPR027417">
    <property type="entry name" value="P-loop_NTPase"/>
</dbReference>
<gene>
    <name evidence="12" type="ORF">SAMN02745857_01404</name>
</gene>
<dbReference type="PROSITE" id="PS50893">
    <property type="entry name" value="ABC_TRANSPORTER_2"/>
    <property type="match status" value="1"/>
</dbReference>
<dbReference type="Pfam" id="PF00664">
    <property type="entry name" value="ABC_membrane"/>
    <property type="match status" value="1"/>
</dbReference>
<feature type="domain" description="ABC transporter" evidence="10">
    <location>
        <begin position="325"/>
        <end position="554"/>
    </location>
</feature>
<dbReference type="InterPro" id="IPR003593">
    <property type="entry name" value="AAA+_ATPase"/>
</dbReference>
<keyword evidence="4" id="KW-0547">Nucleotide-binding</keyword>
<evidence type="ECO:0000256" key="8">
    <source>
        <dbReference type="SAM" id="MobiDB-lite"/>
    </source>
</evidence>
<keyword evidence="2" id="KW-1003">Cell membrane</keyword>
<dbReference type="OrthoDB" id="9760776at2"/>
<keyword evidence="3 9" id="KW-0812">Transmembrane</keyword>